<organism evidence="1 2">
    <name type="scientific">Streptococcus equinus ATCC 700338</name>
    <dbReference type="NCBI Taxonomy" id="864569"/>
    <lineage>
        <taxon>Bacteria</taxon>
        <taxon>Bacillati</taxon>
        <taxon>Bacillota</taxon>
        <taxon>Bacilli</taxon>
        <taxon>Lactobacillales</taxon>
        <taxon>Streptococcaceae</taxon>
        <taxon>Streptococcus</taxon>
    </lineage>
</organism>
<dbReference type="GO" id="GO:0004061">
    <property type="term" value="F:arylformamidase activity"/>
    <property type="evidence" value="ECO:0007669"/>
    <property type="project" value="InterPro"/>
</dbReference>
<sequence>MTRKYNFEKLQLHAGQAVANAGGKRQQEYYVLEQGIYQVEVLANLDKLLPTGALISIAYPNWTEATGSPVRAIAYAFENDVTD</sequence>
<dbReference type="EMBL" id="AEEL01000014">
    <property type="protein sequence ID" value="EFM27479.1"/>
    <property type="molecule type" value="Genomic_DNA"/>
</dbReference>
<dbReference type="InterPro" id="IPR037175">
    <property type="entry name" value="KFase_sf"/>
</dbReference>
<gene>
    <name evidence="1" type="ORF">HMPREF9319_1042</name>
</gene>
<dbReference type="SUPFAM" id="SSF102198">
    <property type="entry name" value="Putative cyclase"/>
    <property type="match status" value="1"/>
</dbReference>
<evidence type="ECO:0000313" key="1">
    <source>
        <dbReference type="EMBL" id="EFM27479.1"/>
    </source>
</evidence>
<reference evidence="1 2" key="1">
    <citation type="submission" date="2010-07" db="EMBL/GenBank/DDBJ databases">
        <authorList>
            <person name="Muzny D."/>
            <person name="Qin X."/>
            <person name="Deng J."/>
            <person name="Jiang H."/>
            <person name="Liu Y."/>
            <person name="Qu J."/>
            <person name="Song X.-Z."/>
            <person name="Zhang L."/>
            <person name="Thornton R."/>
            <person name="Coyle M."/>
            <person name="Francisco L."/>
            <person name="Jackson L."/>
            <person name="Javaid M."/>
            <person name="Korchina V."/>
            <person name="Kovar C."/>
            <person name="Mata R."/>
            <person name="Mathew T."/>
            <person name="Ngo R."/>
            <person name="Nguyen L."/>
            <person name="Nguyen N."/>
            <person name="Okwuonu G."/>
            <person name="Ongeri F."/>
            <person name="Pham C."/>
            <person name="Simmons D."/>
            <person name="Wilczek-Boney K."/>
            <person name="Hale W."/>
            <person name="Jakkamsetti A."/>
            <person name="Pham P."/>
            <person name="Ruth R."/>
            <person name="San Lucas F."/>
            <person name="Warren J."/>
            <person name="Zhang J."/>
            <person name="Zhao Z."/>
            <person name="Zhou C."/>
            <person name="Zhu D."/>
            <person name="Lee S."/>
            <person name="Bess C."/>
            <person name="Blankenburg K."/>
            <person name="Forbes L."/>
            <person name="Fu Q."/>
            <person name="Gubbala S."/>
            <person name="Hirani K."/>
            <person name="Jayaseelan J.C."/>
            <person name="Lara F."/>
            <person name="Munidasa M."/>
            <person name="Palculict T."/>
            <person name="Patil S."/>
            <person name="Pu L.-L."/>
            <person name="Saada N."/>
            <person name="Tang L."/>
            <person name="Weissenberger G."/>
            <person name="Zhu Y."/>
            <person name="Hemphill L."/>
            <person name="Shang Y."/>
            <person name="Youmans B."/>
            <person name="Ayvaz T."/>
            <person name="Ross M."/>
            <person name="Santibanez J."/>
            <person name="Aqrawi P."/>
            <person name="Gross S."/>
            <person name="Joshi V."/>
            <person name="Fowler G."/>
            <person name="Nazareth L."/>
            <person name="Reid J."/>
            <person name="Worley K."/>
            <person name="Petrosino J."/>
            <person name="Highlander S."/>
            <person name="Gibbs R."/>
        </authorList>
    </citation>
    <scope>NUCLEOTIDE SEQUENCE [LARGE SCALE GENOMIC DNA]</scope>
    <source>
        <strain evidence="1 2">ATCC 700338</strain>
    </source>
</reference>
<dbReference type="Proteomes" id="UP000004290">
    <property type="component" value="Unassembled WGS sequence"/>
</dbReference>
<name>E0PDW9_STREI</name>
<dbReference type="Gene3D" id="3.50.30.50">
    <property type="entry name" value="Putative cyclase"/>
    <property type="match status" value="1"/>
</dbReference>
<accession>E0PDW9</accession>
<comment type="caution">
    <text evidence="1">The sequence shown here is derived from an EMBL/GenBank/DDBJ whole genome shotgun (WGS) entry which is preliminary data.</text>
</comment>
<proteinExistence type="predicted"/>
<dbReference type="AlphaFoldDB" id="E0PDW9"/>
<protein>
    <submittedName>
        <fullName evidence="1">Uncharacterized protein</fullName>
    </submittedName>
</protein>
<dbReference type="GO" id="GO:0019441">
    <property type="term" value="P:L-tryptophan catabolic process to kynurenine"/>
    <property type="evidence" value="ECO:0007669"/>
    <property type="project" value="InterPro"/>
</dbReference>
<keyword evidence="2" id="KW-1185">Reference proteome</keyword>
<dbReference type="HOGENOM" id="CLU_2541209_0_0_9"/>
<evidence type="ECO:0000313" key="2">
    <source>
        <dbReference type="Proteomes" id="UP000004290"/>
    </source>
</evidence>